<dbReference type="GeneID" id="19278888"/>
<name>W3WJR1_PESFW</name>
<dbReference type="InterPro" id="IPR016292">
    <property type="entry name" value="Epoxide_hydrolase"/>
</dbReference>
<feature type="domain" description="Epoxide hydrolase N-terminal" evidence="3">
    <location>
        <begin position="15"/>
        <end position="129"/>
    </location>
</feature>
<dbReference type="Proteomes" id="UP000030651">
    <property type="component" value="Unassembled WGS sequence"/>
</dbReference>
<dbReference type="KEGG" id="pfy:PFICI_13875"/>
<dbReference type="InterPro" id="IPR029058">
    <property type="entry name" value="AB_hydrolase_fold"/>
</dbReference>
<dbReference type="HOGENOM" id="CLU_019414_0_0_1"/>
<dbReference type="InterPro" id="IPR000639">
    <property type="entry name" value="Epox_hydrolase-like"/>
</dbReference>
<dbReference type="InParanoid" id="W3WJR1"/>
<dbReference type="eggNOG" id="KOG2565">
    <property type="taxonomic scope" value="Eukaryota"/>
</dbReference>
<sequence length="409" mass="45256">MADFAQIPSGSTLDVKPFQVHVDEATLQHFRALLELSPIGPTTFENTNAGRRYGMTRDWLAAAKHAWLHDFDWRRSEARINSFPSFRAPVRDDETGYTTDVHFLALFSARADAVPIVFMHGWPASVYEFLDMLDLLRAKYTSETLPYHIIVPSLPGYGFSGGPPVDSDYGVVQVAKTMHKLMLGLGFGASGYLAQGGDLGSFVARIMALSFPECRGMHVNQMGLPPPGVDIDTRDAAEDHAFQRASEAIDTGLAFAMQQGTRGATMGLALSASPLALLAWIGEKFLEFSDQDPPLDKILESVMLYWLTDTYPRALYHNRGMGDPKDVPGIARYSVVADKAVLRLPYVAKPCGYSLFPQEVVPVPRSWAEKSVNLVTFNEHQHGGHFASMERPDELLADVEEYVAKVWKS</sequence>
<dbReference type="SUPFAM" id="SSF53474">
    <property type="entry name" value="alpha/beta-Hydrolases"/>
    <property type="match status" value="1"/>
</dbReference>
<protein>
    <recommendedName>
        <fullName evidence="3">Epoxide hydrolase N-terminal domain-containing protein</fullName>
    </recommendedName>
</protein>
<evidence type="ECO:0000259" key="3">
    <source>
        <dbReference type="Pfam" id="PF06441"/>
    </source>
</evidence>
<accession>W3WJR1</accession>
<dbReference type="EMBL" id="KI912120">
    <property type="protein sequence ID" value="ETS74009.1"/>
    <property type="molecule type" value="Genomic_DNA"/>
</dbReference>
<dbReference type="Gene3D" id="3.40.50.1820">
    <property type="entry name" value="alpha/beta hydrolase"/>
    <property type="match status" value="1"/>
</dbReference>
<dbReference type="RefSeq" id="XP_007840647.1">
    <property type="nucleotide sequence ID" value="XM_007842456.1"/>
</dbReference>
<dbReference type="PRINTS" id="PR00412">
    <property type="entry name" value="EPOXHYDRLASE"/>
</dbReference>
<evidence type="ECO:0000256" key="1">
    <source>
        <dbReference type="ARBA" id="ARBA00010088"/>
    </source>
</evidence>
<dbReference type="InterPro" id="IPR010497">
    <property type="entry name" value="Epoxide_hydro_N"/>
</dbReference>
<dbReference type="PANTHER" id="PTHR21661:SF39">
    <property type="entry name" value="HYDROLASE, PUTATIVE (AFU_ORTHOLOGUE AFUA_3G08960)-RELATED"/>
    <property type="match status" value="1"/>
</dbReference>
<evidence type="ECO:0000256" key="2">
    <source>
        <dbReference type="ARBA" id="ARBA00022801"/>
    </source>
</evidence>
<dbReference type="OrthoDB" id="7130006at2759"/>
<evidence type="ECO:0000313" key="5">
    <source>
        <dbReference type="Proteomes" id="UP000030651"/>
    </source>
</evidence>
<dbReference type="OMA" id="MEMPSML"/>
<dbReference type="PIRSF" id="PIRSF001112">
    <property type="entry name" value="Epoxide_hydrolase"/>
    <property type="match status" value="1"/>
</dbReference>
<dbReference type="GO" id="GO:0004301">
    <property type="term" value="F:epoxide hydrolase activity"/>
    <property type="evidence" value="ECO:0007669"/>
    <property type="project" value="TreeGrafter"/>
</dbReference>
<evidence type="ECO:0000313" key="4">
    <source>
        <dbReference type="EMBL" id="ETS74009.1"/>
    </source>
</evidence>
<dbReference type="GO" id="GO:0097176">
    <property type="term" value="P:epoxide metabolic process"/>
    <property type="evidence" value="ECO:0007669"/>
    <property type="project" value="TreeGrafter"/>
</dbReference>
<proteinExistence type="inferred from homology"/>
<organism evidence="4 5">
    <name type="scientific">Pestalotiopsis fici (strain W106-1 / CGMCC3.15140)</name>
    <dbReference type="NCBI Taxonomy" id="1229662"/>
    <lineage>
        <taxon>Eukaryota</taxon>
        <taxon>Fungi</taxon>
        <taxon>Dikarya</taxon>
        <taxon>Ascomycota</taxon>
        <taxon>Pezizomycotina</taxon>
        <taxon>Sordariomycetes</taxon>
        <taxon>Xylariomycetidae</taxon>
        <taxon>Amphisphaeriales</taxon>
        <taxon>Sporocadaceae</taxon>
        <taxon>Pestalotiopsis</taxon>
    </lineage>
</organism>
<dbReference type="AlphaFoldDB" id="W3WJR1"/>
<gene>
    <name evidence="4" type="ORF">PFICI_13875</name>
</gene>
<reference evidence="5" key="1">
    <citation type="journal article" date="2015" name="BMC Genomics">
        <title>Genomic and transcriptomic analysis of the endophytic fungus Pestalotiopsis fici reveals its lifestyle and high potential for synthesis of natural products.</title>
        <authorList>
            <person name="Wang X."/>
            <person name="Zhang X."/>
            <person name="Liu L."/>
            <person name="Xiang M."/>
            <person name="Wang W."/>
            <person name="Sun X."/>
            <person name="Che Y."/>
            <person name="Guo L."/>
            <person name="Liu G."/>
            <person name="Guo L."/>
            <person name="Wang C."/>
            <person name="Yin W.B."/>
            <person name="Stadler M."/>
            <person name="Zhang X."/>
            <person name="Liu X."/>
        </authorList>
    </citation>
    <scope>NUCLEOTIDE SEQUENCE [LARGE SCALE GENOMIC DNA]</scope>
    <source>
        <strain evidence="5">W106-1 / CGMCC3.15140</strain>
    </source>
</reference>
<dbReference type="Pfam" id="PF06441">
    <property type="entry name" value="EHN"/>
    <property type="match status" value="1"/>
</dbReference>
<keyword evidence="2" id="KW-0378">Hydrolase</keyword>
<comment type="similarity">
    <text evidence="1">Belongs to the peptidase S33 family.</text>
</comment>
<keyword evidence="5" id="KW-1185">Reference proteome</keyword>
<dbReference type="PANTHER" id="PTHR21661">
    <property type="entry name" value="EPOXIDE HYDROLASE 1-RELATED"/>
    <property type="match status" value="1"/>
</dbReference>